<dbReference type="Pfam" id="PF14226">
    <property type="entry name" value="DIOX_N"/>
    <property type="match status" value="2"/>
</dbReference>
<dbReference type="PROSITE" id="PS51471">
    <property type="entry name" value="FE2OG_OXY"/>
    <property type="match status" value="4"/>
</dbReference>
<dbReference type="Gene3D" id="2.60.120.330">
    <property type="entry name" value="B-lactam Antibiotic, Isopenicillin N Synthase, Chain"/>
    <property type="match status" value="5"/>
</dbReference>
<feature type="domain" description="Fe2OG dioxygenase" evidence="5">
    <location>
        <begin position="949"/>
        <end position="1036"/>
    </location>
</feature>
<evidence type="ECO:0000313" key="7">
    <source>
        <dbReference type="Proteomes" id="UP000824890"/>
    </source>
</evidence>
<accession>A0ABQ7Z9K5</accession>
<evidence type="ECO:0000259" key="5">
    <source>
        <dbReference type="PROSITE" id="PS51471"/>
    </source>
</evidence>
<gene>
    <name evidence="6" type="ORF">HID58_064169</name>
</gene>
<name>A0ABQ7Z9K5_BRANA</name>
<dbReference type="PANTHER" id="PTHR10209">
    <property type="entry name" value="OXIDOREDUCTASE, 2OG-FE II OXYGENASE FAMILY PROTEIN"/>
    <property type="match status" value="1"/>
</dbReference>
<dbReference type="InterPro" id="IPR005123">
    <property type="entry name" value="Oxoglu/Fe-dep_dioxygenase_dom"/>
</dbReference>
<proteinExistence type="inferred from homology"/>
<comment type="similarity">
    <text evidence="1">Belongs to the iron/ascorbate-dependent oxidoreductase family.</text>
</comment>
<feature type="domain" description="Fe2OG dioxygenase" evidence="5">
    <location>
        <begin position="517"/>
        <end position="631"/>
    </location>
</feature>
<evidence type="ECO:0000256" key="1">
    <source>
        <dbReference type="ARBA" id="ARBA00008056"/>
    </source>
</evidence>
<evidence type="ECO:0000256" key="2">
    <source>
        <dbReference type="ARBA" id="ARBA00022723"/>
    </source>
</evidence>
<sequence>FNLGNQYLCINEKTTMESSATVAFDRSVQLKAFDETKIGVKGLVDAGISEIPAIFRAPPATITTPKPPSSSQFTIPTIDLQGGADSISRRDLMKKGVREFHEQDPEVRKGFYSRDPSSKLVYSSNFDLYSSPAANWRDTLGCYTAPDPPTPEDLPAVCGEVMIEYSKEVMKVGKMLFELLSEALGLNTNHLKDMDCTNSLLLLGNYYPPCPQPDLTLGLTKHSDNSFLTVLLQDQVGGLQVLHDQYWVDVPPVPGALVVNVGDLLQLITNGKFISVEHRVLANKAGPRISVGCFFSSYLMANPRVYGPIKELLSEENPPIYRDTTITEYSKLFYFFNTKNYMETTKIGSFDRISELKAFDETKTGVKGLVDAGITQLPRIFHDSPSNLSNPKPPSSDLLHLTTIPTIDLEGRVFEDETKRKNTVDGIRDAAEKWGFFQVINHGVSLDLLERMKDGVRRFNEQAPEVKKQFYSRDFRREDVMFEYSKQAMSLGEFLFELISEALGLNRNHLKEIDCSKGLRMLCHYYPPCPEPDLTLGTTKHSDIAFLTVLLPDQIEGLQVLREVYWFDVPHVPGALIINVGDLLQATRNKVVLVGLMQLVTNDKFISSEHRVLANRATKARVSVACFFTTGIRPNPRIYGPIRELDMDCTNSLLLLGHYYPPCPKPDLTLGLTKYSDNSFLTVLLQDQVGGLQVLHDQYWIDVPHVPGALVVNRHHHYRVFKFYRSKGFDANTMETTKIAALDRISELKAFDETKTGVKGLVDAGITQLPRIFHDSPSNLANPKSPSSDLLHLATIPTIDLEGRVFEDETKRKNTVDGVKDAAEKWGFFQVVNHGVSLDLLERMKDGVRRFNEQAPEVKKQYYSRDFRREFVYTSNFDLYSSSAASWRDTFSCYLAPNPPKPQDLPEICRDVMLEYSKQAMSLGEFLFELLSEALGLNPNHLKEIDCSKGLRMLCHYYPPCPEPDLTLGASKHSDSSFLTVLLPDQIEGLQVLREGYWFDVPPLITNDKFISSEHRVLANRATKARVSVACFFTTGIRPNPRIYGPIRELVSKDNPPKYREITVMEFAAHRSAKGLDGTSDLLHFKIWTWSVTTLLYLCLQIIIT</sequence>
<keyword evidence="7" id="KW-1185">Reference proteome</keyword>
<dbReference type="EMBL" id="JAGKQM010000015">
    <property type="protein sequence ID" value="KAH0876775.1"/>
    <property type="molecule type" value="Genomic_DNA"/>
</dbReference>
<comment type="caution">
    <text evidence="6">The sequence shown here is derived from an EMBL/GenBank/DDBJ whole genome shotgun (WGS) entry which is preliminary data.</text>
</comment>
<dbReference type="InterPro" id="IPR027443">
    <property type="entry name" value="IPNS-like_sf"/>
</dbReference>
<protein>
    <recommendedName>
        <fullName evidence="5">Fe2OG dioxygenase domain-containing protein</fullName>
    </recommendedName>
</protein>
<evidence type="ECO:0000256" key="3">
    <source>
        <dbReference type="ARBA" id="ARBA00023002"/>
    </source>
</evidence>
<reference evidence="6 7" key="1">
    <citation type="submission" date="2021-05" db="EMBL/GenBank/DDBJ databases">
        <title>Genome Assembly of Synthetic Allotetraploid Brassica napus Reveals Homoeologous Exchanges between Subgenomes.</title>
        <authorList>
            <person name="Davis J.T."/>
        </authorList>
    </citation>
    <scope>NUCLEOTIDE SEQUENCE [LARGE SCALE GENOMIC DNA]</scope>
    <source>
        <strain evidence="7">cv. Da-Ae</strain>
        <tissue evidence="6">Seedling</tissue>
    </source>
</reference>
<dbReference type="Pfam" id="PF03171">
    <property type="entry name" value="2OG-FeII_Oxy"/>
    <property type="match status" value="4"/>
</dbReference>
<feature type="domain" description="Fe2OG dioxygenase" evidence="5">
    <location>
        <begin position="196"/>
        <end position="298"/>
    </location>
</feature>
<dbReference type="Proteomes" id="UP000824890">
    <property type="component" value="Unassembled WGS sequence"/>
</dbReference>
<evidence type="ECO:0000256" key="4">
    <source>
        <dbReference type="ARBA" id="ARBA00023004"/>
    </source>
</evidence>
<keyword evidence="4" id="KW-0408">Iron</keyword>
<organism evidence="6 7">
    <name type="scientific">Brassica napus</name>
    <name type="common">Rape</name>
    <dbReference type="NCBI Taxonomy" id="3708"/>
    <lineage>
        <taxon>Eukaryota</taxon>
        <taxon>Viridiplantae</taxon>
        <taxon>Streptophyta</taxon>
        <taxon>Embryophyta</taxon>
        <taxon>Tracheophyta</taxon>
        <taxon>Spermatophyta</taxon>
        <taxon>Magnoliopsida</taxon>
        <taxon>eudicotyledons</taxon>
        <taxon>Gunneridae</taxon>
        <taxon>Pentapetalae</taxon>
        <taxon>rosids</taxon>
        <taxon>malvids</taxon>
        <taxon>Brassicales</taxon>
        <taxon>Brassicaceae</taxon>
        <taxon>Brassiceae</taxon>
        <taxon>Brassica</taxon>
    </lineage>
</organism>
<dbReference type="InterPro" id="IPR026992">
    <property type="entry name" value="DIOX_N"/>
</dbReference>
<keyword evidence="2" id="KW-0479">Metal-binding</keyword>
<feature type="non-terminal residue" evidence="6">
    <location>
        <position position="1"/>
    </location>
</feature>
<dbReference type="SUPFAM" id="SSF51197">
    <property type="entry name" value="Clavaminate synthase-like"/>
    <property type="match status" value="4"/>
</dbReference>
<dbReference type="InterPro" id="IPR044861">
    <property type="entry name" value="IPNS-like_FE2OG_OXY"/>
</dbReference>
<dbReference type="PANTHER" id="PTHR10209:SF876">
    <property type="entry name" value="1-AMINOCYCLOPROPANE-1-CARBOXYLATE OXIDASE HOMOLOG 2"/>
    <property type="match status" value="1"/>
</dbReference>
<feature type="domain" description="Fe2OG dioxygenase" evidence="5">
    <location>
        <begin position="649"/>
        <end position="815"/>
    </location>
</feature>
<keyword evidence="3" id="KW-0560">Oxidoreductase</keyword>
<evidence type="ECO:0000313" key="6">
    <source>
        <dbReference type="EMBL" id="KAH0876775.1"/>
    </source>
</evidence>